<protein>
    <submittedName>
        <fullName evidence="2">Neither inactivation nor afterpotential protein C</fullName>
    </submittedName>
</protein>
<sequence>MSPEEPPFNFKAMLRKTNYSRSDSTVYELNNQMTNNNNENISFQPSKLRSTSRRPDDYNNHKLNSSDQHNFVNRAPSLQQTAVGKSFDNTDAKSFEEAGSYVEEEIAPGVTLSGYAVDI</sequence>
<accession>A0A034WI20</accession>
<organism evidence="2">
    <name type="scientific">Bactrocera dorsalis</name>
    <name type="common">Oriental fruit fly</name>
    <name type="synonym">Dacus dorsalis</name>
    <dbReference type="NCBI Taxonomy" id="27457"/>
    <lineage>
        <taxon>Eukaryota</taxon>
        <taxon>Metazoa</taxon>
        <taxon>Ecdysozoa</taxon>
        <taxon>Arthropoda</taxon>
        <taxon>Hexapoda</taxon>
        <taxon>Insecta</taxon>
        <taxon>Pterygota</taxon>
        <taxon>Neoptera</taxon>
        <taxon>Endopterygota</taxon>
        <taxon>Diptera</taxon>
        <taxon>Brachycera</taxon>
        <taxon>Muscomorpha</taxon>
        <taxon>Tephritoidea</taxon>
        <taxon>Tephritidae</taxon>
        <taxon>Bactrocera</taxon>
        <taxon>Bactrocera</taxon>
    </lineage>
</organism>
<dbReference type="EMBL" id="GAKP01005172">
    <property type="protein sequence ID" value="JAC53780.1"/>
    <property type="molecule type" value="Transcribed_RNA"/>
</dbReference>
<name>A0A034WI20_BACDO</name>
<feature type="compositionally biased region" description="Polar residues" evidence="1">
    <location>
        <begin position="61"/>
        <end position="72"/>
    </location>
</feature>
<proteinExistence type="predicted"/>
<feature type="region of interest" description="Disordered" evidence="1">
    <location>
        <begin position="34"/>
        <end position="72"/>
    </location>
</feature>
<evidence type="ECO:0000256" key="1">
    <source>
        <dbReference type="SAM" id="MobiDB-lite"/>
    </source>
</evidence>
<dbReference type="OrthoDB" id="6108017at2759"/>
<evidence type="ECO:0000313" key="2">
    <source>
        <dbReference type="EMBL" id="JAC53780.1"/>
    </source>
</evidence>
<dbReference type="AlphaFoldDB" id="A0A034WI20"/>
<reference evidence="2" key="1">
    <citation type="journal article" date="2014" name="BMC Genomics">
        <title>Characterizing the developmental transcriptome of the oriental fruit fly, Bactrocera dorsalis (Diptera: Tephritidae) through comparative genomic analysis with Drosophila melanogaster utilizing modENCODE datasets.</title>
        <authorList>
            <person name="Geib S.M."/>
            <person name="Calla B."/>
            <person name="Hall B."/>
            <person name="Hou S."/>
            <person name="Manoukis N.C."/>
        </authorList>
    </citation>
    <scope>NUCLEOTIDE SEQUENCE</scope>
    <source>
        <strain evidence="2">Punador</strain>
    </source>
</reference>
<gene>
    <name evidence="2" type="primary">NINAC</name>
</gene>